<protein>
    <submittedName>
        <fullName evidence="6">EGF-like repeat and discoidin I-like domain-containing protein 3</fullName>
    </submittedName>
</protein>
<feature type="domain" description="PLAT" evidence="5">
    <location>
        <begin position="22"/>
        <end position="137"/>
    </location>
</feature>
<evidence type="ECO:0000259" key="4">
    <source>
        <dbReference type="PROSITE" id="PS50022"/>
    </source>
</evidence>
<reference evidence="6" key="2">
    <citation type="journal article" date="2023" name="Science">
        <title>Genomic signatures of disease resistance in endangered staghorn corals.</title>
        <authorList>
            <person name="Vollmer S.V."/>
            <person name="Selwyn J.D."/>
            <person name="Despard B.A."/>
            <person name="Roesel C.L."/>
        </authorList>
    </citation>
    <scope>NUCLEOTIDE SEQUENCE</scope>
    <source>
        <strain evidence="6">K2</strain>
    </source>
</reference>
<feature type="signal peptide" evidence="3">
    <location>
        <begin position="1"/>
        <end position="21"/>
    </location>
</feature>
<reference evidence="6" key="1">
    <citation type="journal article" date="2023" name="G3 (Bethesda)">
        <title>Whole genome assembly and annotation of the endangered Caribbean coral Acropora cervicornis.</title>
        <authorList>
            <person name="Selwyn J.D."/>
            <person name="Vollmer S.V."/>
        </authorList>
    </citation>
    <scope>NUCLEOTIDE SEQUENCE</scope>
    <source>
        <strain evidence="6">K2</strain>
    </source>
</reference>
<dbReference type="Pfam" id="PF13385">
    <property type="entry name" value="Laminin_G_3"/>
    <property type="match status" value="2"/>
</dbReference>
<feature type="domain" description="F5/8 type C" evidence="4">
    <location>
        <begin position="577"/>
        <end position="673"/>
    </location>
</feature>
<dbReference type="SUPFAM" id="SSF49899">
    <property type="entry name" value="Concanavalin A-like lectins/glucanases"/>
    <property type="match status" value="2"/>
</dbReference>
<dbReference type="Pfam" id="PF00090">
    <property type="entry name" value="TSP_1"/>
    <property type="match status" value="2"/>
</dbReference>
<name>A0AAD9QMZ9_ACRCE</name>
<dbReference type="PROSITE" id="PS50092">
    <property type="entry name" value="TSP1"/>
    <property type="match status" value="3"/>
</dbReference>
<evidence type="ECO:0000313" key="7">
    <source>
        <dbReference type="Proteomes" id="UP001249851"/>
    </source>
</evidence>
<dbReference type="Pfam" id="PF01477">
    <property type="entry name" value="PLAT"/>
    <property type="match status" value="1"/>
</dbReference>
<dbReference type="PROSITE" id="PS01286">
    <property type="entry name" value="FA58C_2"/>
    <property type="match status" value="1"/>
</dbReference>
<evidence type="ECO:0000259" key="5">
    <source>
        <dbReference type="PROSITE" id="PS50095"/>
    </source>
</evidence>
<dbReference type="Gene3D" id="2.20.100.10">
    <property type="entry name" value="Thrombospondin type-1 (TSP1) repeat"/>
    <property type="match status" value="3"/>
</dbReference>
<feature type="domain" description="F5/8 type C" evidence="4">
    <location>
        <begin position="756"/>
        <end position="847"/>
    </location>
</feature>
<dbReference type="InterPro" id="IPR036383">
    <property type="entry name" value="TSP1_rpt_sf"/>
</dbReference>
<dbReference type="CDD" id="cd00057">
    <property type="entry name" value="FA58C"/>
    <property type="match status" value="1"/>
</dbReference>
<dbReference type="Gene3D" id="2.60.120.260">
    <property type="entry name" value="Galactose-binding domain-like"/>
    <property type="match status" value="3"/>
</dbReference>
<dbReference type="SUPFAM" id="SSF49723">
    <property type="entry name" value="Lipase/lipooxygenase domain (PLAT/LH2 domain)"/>
    <property type="match status" value="1"/>
</dbReference>
<dbReference type="PROSITE" id="PS50022">
    <property type="entry name" value="FA58C_3"/>
    <property type="match status" value="3"/>
</dbReference>
<evidence type="ECO:0000256" key="3">
    <source>
        <dbReference type="SAM" id="SignalP"/>
    </source>
</evidence>
<evidence type="ECO:0000313" key="6">
    <source>
        <dbReference type="EMBL" id="KAK2563931.1"/>
    </source>
</evidence>
<organism evidence="6 7">
    <name type="scientific">Acropora cervicornis</name>
    <name type="common">Staghorn coral</name>
    <dbReference type="NCBI Taxonomy" id="6130"/>
    <lineage>
        <taxon>Eukaryota</taxon>
        <taxon>Metazoa</taxon>
        <taxon>Cnidaria</taxon>
        <taxon>Anthozoa</taxon>
        <taxon>Hexacorallia</taxon>
        <taxon>Scleractinia</taxon>
        <taxon>Astrocoeniina</taxon>
        <taxon>Acroporidae</taxon>
        <taxon>Acropora</taxon>
    </lineage>
</organism>
<keyword evidence="3" id="KW-0732">Signal</keyword>
<dbReference type="Gene3D" id="2.40.180.10">
    <property type="entry name" value="Catalase core domain"/>
    <property type="match status" value="1"/>
</dbReference>
<feature type="chain" id="PRO_5041999982" evidence="3">
    <location>
        <begin position="22"/>
        <end position="1323"/>
    </location>
</feature>
<dbReference type="Pfam" id="PF00754">
    <property type="entry name" value="F5_F8_type_C"/>
    <property type="match status" value="3"/>
</dbReference>
<dbReference type="FunFam" id="2.60.120.260:FF:000016">
    <property type="entry name" value="Contactin-associated protein-like 4 isoform 1"/>
    <property type="match status" value="1"/>
</dbReference>
<dbReference type="PROSITE" id="PS01285">
    <property type="entry name" value="FA58C_1"/>
    <property type="match status" value="3"/>
</dbReference>
<dbReference type="InterPro" id="IPR000884">
    <property type="entry name" value="TSP1_rpt"/>
</dbReference>
<feature type="domain" description="F5/8 type C" evidence="4">
    <location>
        <begin position="152"/>
        <end position="305"/>
    </location>
</feature>
<comment type="caution">
    <text evidence="6">The sequence shown here is derived from an EMBL/GenBank/DDBJ whole genome shotgun (WGS) entry which is preliminary data.</text>
</comment>
<accession>A0AAD9QMZ9</accession>
<dbReference type="InterPro" id="IPR036392">
    <property type="entry name" value="PLAT/LH2_dom_sf"/>
</dbReference>
<evidence type="ECO:0000256" key="1">
    <source>
        <dbReference type="PROSITE-ProRule" id="PRU00152"/>
    </source>
</evidence>
<dbReference type="SUPFAM" id="SSF49785">
    <property type="entry name" value="Galactose-binding domain-like"/>
    <property type="match status" value="3"/>
</dbReference>
<dbReference type="SMART" id="SM00209">
    <property type="entry name" value="TSP1"/>
    <property type="match status" value="3"/>
</dbReference>
<dbReference type="Proteomes" id="UP001249851">
    <property type="component" value="Unassembled WGS sequence"/>
</dbReference>
<dbReference type="EMBL" id="JARQWQ010000024">
    <property type="protein sequence ID" value="KAK2563931.1"/>
    <property type="molecule type" value="Genomic_DNA"/>
</dbReference>
<dbReference type="InterPro" id="IPR008979">
    <property type="entry name" value="Galactose-bd-like_sf"/>
</dbReference>
<dbReference type="SMART" id="SM00308">
    <property type="entry name" value="LH2"/>
    <property type="match status" value="1"/>
</dbReference>
<dbReference type="Pfam" id="PF19030">
    <property type="entry name" value="TSP1_ADAMTS"/>
    <property type="match status" value="1"/>
</dbReference>
<proteinExistence type="predicted"/>
<dbReference type="InterPro" id="IPR013320">
    <property type="entry name" value="ConA-like_dom_sf"/>
</dbReference>
<evidence type="ECO:0000256" key="2">
    <source>
        <dbReference type="SAM" id="MobiDB-lite"/>
    </source>
</evidence>
<keyword evidence="7" id="KW-1185">Reference proteome</keyword>
<dbReference type="PANTHER" id="PTHR24543">
    <property type="entry name" value="MULTICOPPER OXIDASE-RELATED"/>
    <property type="match status" value="1"/>
</dbReference>
<comment type="caution">
    <text evidence="1">Lacks conserved residue(s) required for the propagation of feature annotation.</text>
</comment>
<dbReference type="InterPro" id="IPR001024">
    <property type="entry name" value="PLAT/LH2_dom"/>
</dbReference>
<dbReference type="Gene3D" id="2.60.120.200">
    <property type="match status" value="2"/>
</dbReference>
<dbReference type="SMART" id="SM00231">
    <property type="entry name" value="FA58C"/>
    <property type="match status" value="1"/>
</dbReference>
<gene>
    <name evidence="6" type="ORF">P5673_012947</name>
</gene>
<dbReference type="PROSITE" id="PS50095">
    <property type="entry name" value="PLAT"/>
    <property type="match status" value="1"/>
</dbReference>
<sequence>MQGCGPIFLTLFLIFAGCVTGSKYEIITYTGSKFGAGTDARVFIILFGEKGRSKEIELESKGRNDFEKGQKDTFFIQAKDLGRLTAINIRHDNSWFGSGWFLEKVRIKPTDGCVYEFPNHKWLASTYGDEKISRHIIGRTHCRKKETPPAGCHGILGVSTGLIKDSQLSASSSYDERHQPYHARLNKTVQGSRGGWCSAFADETEFLEVNLGNKTNVSGISTQGQSMFDNWVTKYALSYSLNGKHWFMVKDKKNGNGKLKTFTGNKDRNTVVTHWFPEITARHLRVLPLKWSGLTNCMRIELYGCRNVTLKHKVSAAKQGHEKETKNGKLMGKGAEGEEDQTKGKLCIQDLNLMAIIEQAVVYLRFENIYKDNILVDESQKHNNAKIVNFARIARFSETCGNGVDLNGGDILLSGASFHNKPRVAITIAAWIKLFSVEGTNSLFDTIGGLNSTHDNGQYHLEIDDGSVRWFHRNENGEIIFNVTSEVIVPSHVWTHVACTYEAKLGQADIYVNAKFILRGDGSGDLSQDWQEKAGIGEHKGERLFDGQIDEFYMSNEALSQEDIKKLMQRCEFEKECFSPLGMEDMNIKDGQITASSTYSLHKPFYGRLNLVSFYDDPQRTAWCADEDDKEPYLTVDLKEEKTISGVALQGASLTENYVTSFKLCHSQDGRTFKCVSENLTGETDFPIKSIQFSPVIDPFVAWASFGECSVSCGKGTKKRVVKCQPKGNERNQNCPPGTESYTQRIPCTKPSCPECFSPMGMSNGTILDHEISGSSTIDEAHPAFYARVITERNERVSTRGSWCAKVADHSQFLEIDLKKPRKVTGIGTQGQVTDGRWVSQYGITYSHSFKPVEVTDNEVSSFKMTESGSHIANKQSLEKTQGKSPFIELSPNKSKQRLLHIVGNKTVHHDASDVLVAPRNKQKAPLRSQTHVVNLTDQNNNFRVLEIPQHVHPNLPPLGVAVSATLNRQHSNDLHGSKASDIHNARILQQWGAFSKCSVTCGEGIMKRYRKCGVEECTAPGLETQVVPCSRSSCPADAFQWSFYSSCSVTCGVGKRTRSRMCDGVSCPKSGSEFETISCVLPGCPVFLTINGARKRVKWSVCCQVLYLGFEKWEDQVILDESDMGNNAFLNNGAFIAPHKGMCGHFASLGKSGDILLEDTTFRGKPRNGVTVALWVNLARTSRGIHSLFSTARVMTIGQIMGGYHFEIDDGKVRWFHRNRNQIPVFSAITDDIVRPDVWTHLIGSYNSTTLDAKVYVNGALRAMSKGYGHLDDFWGYKACVGSFDLGGRYLGGFVDDFHIFNYAIEPGQIKDILRIKCPTKI</sequence>
<feature type="region of interest" description="Disordered" evidence="2">
    <location>
        <begin position="316"/>
        <end position="337"/>
    </location>
</feature>
<dbReference type="SUPFAM" id="SSF82895">
    <property type="entry name" value="TSP-1 type 1 repeat"/>
    <property type="match status" value="3"/>
</dbReference>
<dbReference type="InterPro" id="IPR000421">
    <property type="entry name" value="FA58C"/>
</dbReference>
<dbReference type="CDD" id="cd01756">
    <property type="entry name" value="PLAT_repeat"/>
    <property type="match status" value="1"/>
</dbReference>